<reference evidence="3 4" key="2">
    <citation type="submission" date="2016-10" db="EMBL/GenBank/DDBJ databases">
        <authorList>
            <person name="Varghese N."/>
            <person name="Submissions S."/>
        </authorList>
    </citation>
    <scope>NUCLEOTIDE SEQUENCE [LARGE SCALE GENOMIC DNA]</scope>
    <source>
        <strain evidence="1 4">CDM_1</strain>
        <strain evidence="3">CDM_6</strain>
    </source>
</reference>
<dbReference type="RefSeq" id="WP_092931041.1">
    <property type="nucleotide sequence ID" value="NZ_FMZP01000004.1"/>
</dbReference>
<proteinExistence type="predicted"/>
<evidence type="ECO:0000313" key="3">
    <source>
        <dbReference type="Proteomes" id="UP000199320"/>
    </source>
</evidence>
<dbReference type="EMBL" id="FMZP01000004">
    <property type="protein sequence ID" value="SDC48302.1"/>
    <property type="molecule type" value="Genomic_DNA"/>
</dbReference>
<evidence type="ECO:0000313" key="1">
    <source>
        <dbReference type="EMBL" id="SDC48302.1"/>
    </source>
</evidence>
<dbReference type="AlphaFoldDB" id="A0A1I0CGF6"/>
<dbReference type="EMBL" id="FOIC01000004">
    <property type="protein sequence ID" value="SET18588.1"/>
    <property type="molecule type" value="Genomic_DNA"/>
</dbReference>
<reference evidence="2" key="1">
    <citation type="submission" date="2016-10" db="EMBL/GenBank/DDBJ databases">
        <authorList>
            <person name="de Groot N.N."/>
        </authorList>
    </citation>
    <scope>NUCLEOTIDE SEQUENCE [LARGE SCALE GENOMIC DNA]</scope>
    <source>
        <strain evidence="2">CDM_6</strain>
    </source>
</reference>
<sequence>MTADDRYKLFGVYVSQNVFDALADYLYEAAGVVDYESYFDPSESTIPVGDPGADATDRLVSDLVTEFADLYDRAAFETAREVDADAFDLAYLAAEPQAVANARERFQAAATIQEADLRTIHTAILAAYLSQAATREIDD</sequence>
<accession>A0A1I0CGF6</accession>
<dbReference type="OrthoDB" id="202451at2157"/>
<evidence type="ECO:0000313" key="4">
    <source>
        <dbReference type="Proteomes" id="UP000324021"/>
    </source>
</evidence>
<evidence type="ECO:0000313" key="2">
    <source>
        <dbReference type="EMBL" id="SET18588.1"/>
    </source>
</evidence>
<name>A0A1I0CGF6_9EURY</name>
<gene>
    <name evidence="2" type="ORF">SAMN04488694_104167</name>
    <name evidence="1" type="ORF">SAMN05192552_1004135</name>
</gene>
<keyword evidence="3" id="KW-1185">Reference proteome</keyword>
<dbReference type="Proteomes" id="UP000324021">
    <property type="component" value="Unassembled WGS sequence"/>
</dbReference>
<protein>
    <submittedName>
        <fullName evidence="2">Uncharacterized protein</fullName>
    </submittedName>
</protein>
<organism evidence="2 3">
    <name type="scientific">Natrinema hispanicum</name>
    <dbReference type="NCBI Taxonomy" id="392421"/>
    <lineage>
        <taxon>Archaea</taxon>
        <taxon>Methanobacteriati</taxon>
        <taxon>Methanobacteriota</taxon>
        <taxon>Stenosarchaea group</taxon>
        <taxon>Halobacteria</taxon>
        <taxon>Halobacteriales</taxon>
        <taxon>Natrialbaceae</taxon>
        <taxon>Natrinema</taxon>
    </lineage>
</organism>
<dbReference type="Proteomes" id="UP000199320">
    <property type="component" value="Unassembled WGS sequence"/>
</dbReference>